<keyword evidence="1" id="KW-1133">Transmembrane helix</keyword>
<keyword evidence="3" id="KW-1185">Reference proteome</keyword>
<keyword evidence="1" id="KW-0472">Membrane</keyword>
<accession>A0ABT2J5A6</accession>
<comment type="caution">
    <text evidence="2">The sequence shown here is derived from an EMBL/GenBank/DDBJ whole genome shotgun (WGS) entry which is preliminary data.</text>
</comment>
<name>A0ABT2J5A6_9PSEU</name>
<proteinExistence type="predicted"/>
<reference evidence="2 3" key="1">
    <citation type="submission" date="2021-02" db="EMBL/GenBank/DDBJ databases">
        <title>Actinophytocola xerophila sp. nov., isolated from soil of cotton cropping field.</title>
        <authorList>
            <person name="Huang R."/>
            <person name="Chen X."/>
            <person name="Ge X."/>
            <person name="Liu W."/>
        </authorList>
    </citation>
    <scope>NUCLEOTIDE SEQUENCE [LARGE SCALE GENOMIC DNA]</scope>
    <source>
        <strain evidence="2 3">S1-96</strain>
    </source>
</reference>
<evidence type="ECO:0008006" key="4">
    <source>
        <dbReference type="Google" id="ProtNLM"/>
    </source>
</evidence>
<gene>
    <name evidence="2" type="ORF">JT362_07430</name>
</gene>
<dbReference type="Proteomes" id="UP001156441">
    <property type="component" value="Unassembled WGS sequence"/>
</dbReference>
<dbReference type="RefSeq" id="WP_260190281.1">
    <property type="nucleotide sequence ID" value="NZ_JAFFZE010000006.1"/>
</dbReference>
<evidence type="ECO:0000313" key="2">
    <source>
        <dbReference type="EMBL" id="MCT2582946.1"/>
    </source>
</evidence>
<sequence>MRVVLAVLGVAALAWGAWLAVESVSVPALLWFAGGPVVHDAVVAPLVGVVGLAVARFVPERWRAPVAVGAVSSGVLVVLAVPLLWRPYGVPENPGLHDRDYVLGLAVALGVVWVGVLVSGLARPRRRGTSRRR</sequence>
<evidence type="ECO:0000313" key="3">
    <source>
        <dbReference type="Proteomes" id="UP001156441"/>
    </source>
</evidence>
<feature type="transmembrane region" description="Helical" evidence="1">
    <location>
        <begin position="101"/>
        <end position="122"/>
    </location>
</feature>
<evidence type="ECO:0000256" key="1">
    <source>
        <dbReference type="SAM" id="Phobius"/>
    </source>
</evidence>
<protein>
    <recommendedName>
        <fullName evidence="4">SPW repeat-containing protein</fullName>
    </recommendedName>
</protein>
<feature type="transmembrane region" description="Helical" evidence="1">
    <location>
        <begin position="66"/>
        <end position="85"/>
    </location>
</feature>
<organism evidence="2 3">
    <name type="scientific">Actinophytocola gossypii</name>
    <dbReference type="NCBI Taxonomy" id="2812003"/>
    <lineage>
        <taxon>Bacteria</taxon>
        <taxon>Bacillati</taxon>
        <taxon>Actinomycetota</taxon>
        <taxon>Actinomycetes</taxon>
        <taxon>Pseudonocardiales</taxon>
        <taxon>Pseudonocardiaceae</taxon>
    </lineage>
</organism>
<keyword evidence="1" id="KW-0812">Transmembrane</keyword>
<feature type="transmembrane region" description="Helical" evidence="1">
    <location>
        <begin position="29"/>
        <end position="54"/>
    </location>
</feature>
<dbReference type="EMBL" id="JAFFZE010000006">
    <property type="protein sequence ID" value="MCT2582946.1"/>
    <property type="molecule type" value="Genomic_DNA"/>
</dbReference>